<name>A0A2W1BJ87_HELAM</name>
<reference evidence="1 2" key="1">
    <citation type="journal article" date="2017" name="BMC Biol.">
        <title>Genomic innovations, transcriptional plasticity and gene loss underlying the evolution and divergence of two highly polyphagous and invasive Helicoverpa pest species.</title>
        <authorList>
            <person name="Pearce S.L."/>
            <person name="Clarke D.F."/>
            <person name="East P.D."/>
            <person name="Elfekih S."/>
            <person name="Gordon K.H."/>
            <person name="Jermiin L.S."/>
            <person name="McGaughran A."/>
            <person name="Oakeshott J.G."/>
            <person name="Papanikolaou A."/>
            <person name="Perera O.P."/>
            <person name="Rane R.V."/>
            <person name="Richards S."/>
            <person name="Tay W.T."/>
            <person name="Walsh T.K."/>
            <person name="Anderson A."/>
            <person name="Anderson C.J."/>
            <person name="Asgari S."/>
            <person name="Board P.G."/>
            <person name="Bretschneider A."/>
            <person name="Campbell P.M."/>
            <person name="Chertemps T."/>
            <person name="Christeller J.T."/>
            <person name="Coppin C.W."/>
            <person name="Downes S.J."/>
            <person name="Duan G."/>
            <person name="Farnsworth C.A."/>
            <person name="Good R.T."/>
            <person name="Han L.B."/>
            <person name="Han Y.C."/>
            <person name="Hatje K."/>
            <person name="Horne I."/>
            <person name="Huang Y.P."/>
            <person name="Hughes D.S."/>
            <person name="Jacquin-Joly E."/>
            <person name="James W."/>
            <person name="Jhangiani S."/>
            <person name="Kollmar M."/>
            <person name="Kuwar S.S."/>
            <person name="Li S."/>
            <person name="Liu N.Y."/>
            <person name="Maibeche M.T."/>
            <person name="Miller J.R."/>
            <person name="Montagne N."/>
            <person name="Perry T."/>
            <person name="Qu J."/>
            <person name="Song S.V."/>
            <person name="Sutton G.G."/>
            <person name="Vogel H."/>
            <person name="Walenz B.P."/>
            <person name="Xu W."/>
            <person name="Zhang H.J."/>
            <person name="Zou Z."/>
            <person name="Batterham P."/>
            <person name="Edwards O.R."/>
            <person name="Feyereisen R."/>
            <person name="Gibbs R.A."/>
            <person name="Heckel D.G."/>
            <person name="McGrath A."/>
            <person name="Robin C."/>
            <person name="Scherer S.E."/>
            <person name="Worley K.C."/>
            <person name="Wu Y.D."/>
        </authorList>
    </citation>
    <scope>NUCLEOTIDE SEQUENCE [LARGE SCALE GENOMIC DNA]</scope>
    <source>
        <strain evidence="1">Harm_GR_Male_#8</strain>
        <tissue evidence="1">Whole organism</tissue>
    </source>
</reference>
<evidence type="ECO:0000313" key="2">
    <source>
        <dbReference type="Proteomes" id="UP000249218"/>
    </source>
</evidence>
<dbReference type="AlphaFoldDB" id="A0A2W1BJ87"/>
<evidence type="ECO:0000313" key="1">
    <source>
        <dbReference type="EMBL" id="PZC74928.1"/>
    </source>
</evidence>
<sequence>MQQTIKIVLQQDLTSIAYQSQTMMCVNSAEYHRLRIGSAVSKKIIKSPNKIEAPFNESINTSISHHFSIKTFYQQHTILTIPIVSVINDQSLYVS</sequence>
<protein>
    <submittedName>
        <fullName evidence="1">Uncharacterized protein</fullName>
    </submittedName>
</protein>
<dbReference type="EMBL" id="KZ150019">
    <property type="protein sequence ID" value="PZC74928.1"/>
    <property type="molecule type" value="Genomic_DNA"/>
</dbReference>
<organism evidence="1 2">
    <name type="scientific">Helicoverpa armigera</name>
    <name type="common">Cotton bollworm</name>
    <name type="synonym">Heliothis armigera</name>
    <dbReference type="NCBI Taxonomy" id="29058"/>
    <lineage>
        <taxon>Eukaryota</taxon>
        <taxon>Metazoa</taxon>
        <taxon>Ecdysozoa</taxon>
        <taxon>Arthropoda</taxon>
        <taxon>Hexapoda</taxon>
        <taxon>Insecta</taxon>
        <taxon>Pterygota</taxon>
        <taxon>Neoptera</taxon>
        <taxon>Endopterygota</taxon>
        <taxon>Lepidoptera</taxon>
        <taxon>Glossata</taxon>
        <taxon>Ditrysia</taxon>
        <taxon>Noctuoidea</taxon>
        <taxon>Noctuidae</taxon>
        <taxon>Heliothinae</taxon>
        <taxon>Helicoverpa</taxon>
    </lineage>
</organism>
<keyword evidence="2" id="KW-1185">Reference proteome</keyword>
<proteinExistence type="predicted"/>
<gene>
    <name evidence="1" type="primary">HaOG207033</name>
    <name evidence="1" type="ORF">B5X24_HaOG207033</name>
</gene>
<accession>A0A2W1BJ87</accession>
<dbReference type="Proteomes" id="UP000249218">
    <property type="component" value="Unassembled WGS sequence"/>
</dbReference>